<protein>
    <submittedName>
        <fullName evidence="1">Uncharacterized protein</fullName>
    </submittedName>
</protein>
<reference evidence="1 2" key="1">
    <citation type="submission" date="2019-08" db="EMBL/GenBank/DDBJ databases">
        <title>The genome of the soybean aphid Biotype 1, its phylome, world population structure and adaptation to the North American continent.</title>
        <authorList>
            <person name="Giordano R."/>
            <person name="Donthu R.K."/>
            <person name="Hernandez A.G."/>
            <person name="Wright C.L."/>
            <person name="Zimin A.V."/>
        </authorList>
    </citation>
    <scope>NUCLEOTIDE SEQUENCE [LARGE SCALE GENOMIC DNA]</scope>
    <source>
        <tissue evidence="1">Whole aphids</tissue>
    </source>
</reference>
<comment type="caution">
    <text evidence="1">The sequence shown here is derived from an EMBL/GenBank/DDBJ whole genome shotgun (WGS) entry which is preliminary data.</text>
</comment>
<dbReference type="OrthoDB" id="6589450at2759"/>
<gene>
    <name evidence="1" type="ORF">AGLY_001665</name>
</gene>
<dbReference type="AlphaFoldDB" id="A0A6G0U6X6"/>
<keyword evidence="2" id="KW-1185">Reference proteome</keyword>
<dbReference type="EMBL" id="VYZN01000003">
    <property type="protein sequence ID" value="KAE9543976.1"/>
    <property type="molecule type" value="Genomic_DNA"/>
</dbReference>
<name>A0A6G0U6X6_APHGL</name>
<evidence type="ECO:0000313" key="1">
    <source>
        <dbReference type="EMBL" id="KAE9543976.1"/>
    </source>
</evidence>
<accession>A0A6G0U6X6</accession>
<organism evidence="1 2">
    <name type="scientific">Aphis glycines</name>
    <name type="common">Soybean aphid</name>
    <dbReference type="NCBI Taxonomy" id="307491"/>
    <lineage>
        <taxon>Eukaryota</taxon>
        <taxon>Metazoa</taxon>
        <taxon>Ecdysozoa</taxon>
        <taxon>Arthropoda</taxon>
        <taxon>Hexapoda</taxon>
        <taxon>Insecta</taxon>
        <taxon>Pterygota</taxon>
        <taxon>Neoptera</taxon>
        <taxon>Paraneoptera</taxon>
        <taxon>Hemiptera</taxon>
        <taxon>Sternorrhyncha</taxon>
        <taxon>Aphidomorpha</taxon>
        <taxon>Aphidoidea</taxon>
        <taxon>Aphididae</taxon>
        <taxon>Aphidini</taxon>
        <taxon>Aphis</taxon>
        <taxon>Aphis</taxon>
    </lineage>
</organism>
<evidence type="ECO:0000313" key="2">
    <source>
        <dbReference type="Proteomes" id="UP000475862"/>
    </source>
</evidence>
<proteinExistence type="predicted"/>
<sequence>MKAFYDCQTHQVCSEKNNFENDFIDDRHWATNLNDIREAFYEYSGQVKKSKSVFLPFKKYMQKSLDRDLEKIIERLKKRVKTFTSDTQLDQLLDSISNGSCYTNNMQPLIECDNTIDEFNESLLNNQCNIINGLVNCLKMYMDDDEIFKVKLICLTGDLLLDVDSPDQDKATNYLEYIYSSLKKMFGFISFGSYQKTVQDKPIDSCTCSQADSNSIGDCPVNKCDKRPICESKTDSSPKGDCPVNKCENQPICKSQTDYNSEDVLTINKYENRPIDPIQTDVNNSGDNLTVNKPKIQSIFENSQTQNDDVNCCEEIIKLKNELAKMEIINDQLLREKKMKEIAGCQLLLGIHKARLNIKRENALDSERYDKSQWRFVAV</sequence>
<dbReference type="Proteomes" id="UP000475862">
    <property type="component" value="Unassembled WGS sequence"/>
</dbReference>